<dbReference type="InterPro" id="IPR001884">
    <property type="entry name" value="IF5A-like"/>
</dbReference>
<keyword evidence="2" id="KW-0396">Initiation factor</keyword>
<gene>
    <name evidence="2" type="primary">eif5A</name>
    <name evidence="2" type="ORF">DSAG12_01524</name>
</gene>
<dbReference type="Pfam" id="PF01287">
    <property type="entry name" value="eIF-5a"/>
    <property type="match status" value="1"/>
</dbReference>
<dbReference type="GO" id="GO:0045905">
    <property type="term" value="P:positive regulation of translational termination"/>
    <property type="evidence" value="ECO:0007669"/>
    <property type="project" value="InterPro"/>
</dbReference>
<evidence type="ECO:0000259" key="1">
    <source>
        <dbReference type="SMART" id="SM01376"/>
    </source>
</evidence>
<dbReference type="GO" id="GO:0003743">
    <property type="term" value="F:translation initiation factor activity"/>
    <property type="evidence" value="ECO:0007669"/>
    <property type="project" value="UniProtKB-KW"/>
</dbReference>
<dbReference type="RefSeq" id="WP_147662599.1">
    <property type="nucleotide sequence ID" value="NZ_CP042905.2"/>
</dbReference>
<dbReference type="GO" id="GO:0045901">
    <property type="term" value="P:positive regulation of translational elongation"/>
    <property type="evidence" value="ECO:0007669"/>
    <property type="project" value="InterPro"/>
</dbReference>
<dbReference type="PIRSF" id="PIRSF003025">
    <property type="entry name" value="eIF5A"/>
    <property type="match status" value="1"/>
</dbReference>
<evidence type="ECO:0000313" key="2">
    <source>
        <dbReference type="EMBL" id="QEE15697.1"/>
    </source>
</evidence>
<reference evidence="2 3" key="1">
    <citation type="journal article" date="2020" name="Nature">
        <title>Isolation of an archaeon at the prokaryote-eukaryote interface.</title>
        <authorList>
            <person name="Imachi H."/>
            <person name="Nobu M.K."/>
            <person name="Nakahara N."/>
            <person name="Morono Y."/>
            <person name="Ogawara M."/>
            <person name="Takaki Y."/>
            <person name="Takano Y."/>
            <person name="Uematsu K."/>
            <person name="Ikuta T."/>
            <person name="Ito M."/>
            <person name="Matsui Y."/>
            <person name="Miyazaki M."/>
            <person name="Murata K."/>
            <person name="Saito Y."/>
            <person name="Sakai S."/>
            <person name="Song C."/>
            <person name="Tasumi E."/>
            <person name="Yamanaka Y."/>
            <person name="Yamaguchi T."/>
            <person name="Kamagata Y."/>
            <person name="Tamaki H."/>
            <person name="Takai K."/>
        </authorList>
    </citation>
    <scope>NUCLEOTIDE SEQUENCE [LARGE SCALE GENOMIC DNA]</scope>
    <source>
        <strain evidence="2 3">MK-D1</strain>
    </source>
</reference>
<dbReference type="InterPro" id="IPR012340">
    <property type="entry name" value="NA-bd_OB-fold"/>
</dbReference>
<dbReference type="InterPro" id="IPR008991">
    <property type="entry name" value="Translation_prot_SH3-like_sf"/>
</dbReference>
<dbReference type="Pfam" id="PF21485">
    <property type="entry name" value="IF5A-like_N"/>
    <property type="match status" value="1"/>
</dbReference>
<dbReference type="OrthoDB" id="23689at2157"/>
<dbReference type="InterPro" id="IPR020189">
    <property type="entry name" value="IF5A_C"/>
</dbReference>
<dbReference type="InterPro" id="IPR048670">
    <property type="entry name" value="IF5A-like_N"/>
</dbReference>
<dbReference type="EMBL" id="CP042905">
    <property type="protein sequence ID" value="QEE15697.1"/>
    <property type="molecule type" value="Genomic_DNA"/>
</dbReference>
<dbReference type="SMART" id="SM01376">
    <property type="entry name" value="eIF-5a"/>
    <property type="match status" value="1"/>
</dbReference>
<keyword evidence="3" id="KW-1185">Reference proteome</keyword>
<organism evidence="2 3">
    <name type="scientific">Promethearchaeum syntrophicum</name>
    <dbReference type="NCBI Taxonomy" id="2594042"/>
    <lineage>
        <taxon>Archaea</taxon>
        <taxon>Promethearchaeati</taxon>
        <taxon>Promethearchaeota</taxon>
        <taxon>Promethearchaeia</taxon>
        <taxon>Promethearchaeales</taxon>
        <taxon>Promethearchaeaceae</taxon>
        <taxon>Promethearchaeum</taxon>
    </lineage>
</organism>
<dbReference type="Gene3D" id="2.40.50.140">
    <property type="entry name" value="Nucleic acid-binding proteins"/>
    <property type="match status" value="1"/>
</dbReference>
<dbReference type="Proteomes" id="UP000321408">
    <property type="component" value="Chromosome"/>
</dbReference>
<accession>A0A5B9DA28</accession>
<sequence>MARKTANNLKKGNYFIFEGEPYLVSTNDHSKSGKHGHAKSRIGCQGLFTKKKKSMTFTADTSLDVPEIEKKSGQLVDIDDQGQIVHVMDLETYETMELMYPFEEDELNLKKLEELMHDHDLQGETTIEFWTVMGKSFVTRVNLPK</sequence>
<protein>
    <submittedName>
        <fullName evidence="2">Translation initiation factor IF-5A</fullName>
    </submittedName>
</protein>
<proteinExistence type="predicted"/>
<dbReference type="Gene3D" id="2.30.30.30">
    <property type="match status" value="1"/>
</dbReference>
<dbReference type="GO" id="GO:0003746">
    <property type="term" value="F:translation elongation factor activity"/>
    <property type="evidence" value="ECO:0007669"/>
    <property type="project" value="InterPro"/>
</dbReference>
<reference evidence="2 3" key="2">
    <citation type="journal article" date="2024" name="Int. J. Syst. Evol. Microbiol.">
        <title>Promethearchaeum syntrophicum gen. nov., sp. nov., an anaerobic, obligately syntrophic archaeon, the first isolate of the lineage 'Asgard' archaea, and proposal of the new archaeal phylum Promethearchaeota phyl. nov. and kingdom Promethearchaeati regn. nov.</title>
        <authorList>
            <person name="Imachi H."/>
            <person name="Nobu M.K."/>
            <person name="Kato S."/>
            <person name="Takaki Y."/>
            <person name="Miyazaki M."/>
            <person name="Miyata M."/>
            <person name="Ogawara M."/>
            <person name="Saito Y."/>
            <person name="Sakai S."/>
            <person name="Tahara Y.O."/>
            <person name="Takano Y."/>
            <person name="Tasumi E."/>
            <person name="Uematsu K."/>
            <person name="Yoshimura T."/>
            <person name="Itoh T."/>
            <person name="Ohkuma M."/>
            <person name="Takai K."/>
        </authorList>
    </citation>
    <scope>NUCLEOTIDE SEQUENCE [LARGE SCALE GENOMIC DNA]</scope>
    <source>
        <strain evidence="2 3">MK-D1</strain>
    </source>
</reference>
<dbReference type="SUPFAM" id="SSF50104">
    <property type="entry name" value="Translation proteins SH3-like domain"/>
    <property type="match status" value="1"/>
</dbReference>
<dbReference type="InterPro" id="IPR014722">
    <property type="entry name" value="Rib_uL2_dom2"/>
</dbReference>
<feature type="domain" description="Translation initiation factor 5A C-terminal" evidence="1">
    <location>
        <begin position="67"/>
        <end position="142"/>
    </location>
</feature>
<name>A0A5B9DA28_9ARCH</name>
<evidence type="ECO:0000313" key="3">
    <source>
        <dbReference type="Proteomes" id="UP000321408"/>
    </source>
</evidence>
<dbReference type="AlphaFoldDB" id="A0A5B9DA28"/>
<dbReference type="NCBIfam" id="TIGR00037">
    <property type="entry name" value="eIF_5A"/>
    <property type="match status" value="1"/>
</dbReference>
<dbReference type="PANTHER" id="PTHR11673">
    <property type="entry name" value="TRANSLATION INITIATION FACTOR 5A FAMILY MEMBER"/>
    <property type="match status" value="1"/>
</dbReference>
<dbReference type="GeneID" id="41329518"/>
<dbReference type="GO" id="GO:0003723">
    <property type="term" value="F:RNA binding"/>
    <property type="evidence" value="ECO:0007669"/>
    <property type="project" value="InterPro"/>
</dbReference>
<keyword evidence="2" id="KW-0648">Protein biosynthesis</keyword>
<dbReference type="KEGG" id="psyt:DSAG12_01524"/>
<dbReference type="GO" id="GO:0043022">
    <property type="term" value="F:ribosome binding"/>
    <property type="evidence" value="ECO:0007669"/>
    <property type="project" value="InterPro"/>
</dbReference>